<feature type="compositionally biased region" description="Low complexity" evidence="1">
    <location>
        <begin position="80"/>
        <end position="102"/>
    </location>
</feature>
<evidence type="ECO:0000313" key="3">
    <source>
        <dbReference type="Proteomes" id="UP001146469"/>
    </source>
</evidence>
<evidence type="ECO:0000256" key="1">
    <source>
        <dbReference type="SAM" id="MobiDB-lite"/>
    </source>
</evidence>
<dbReference type="Proteomes" id="UP001146469">
    <property type="component" value="Unassembled WGS sequence"/>
</dbReference>
<name>A0A9X3REP2_9CORY</name>
<accession>A0A9X3REP2</accession>
<feature type="region of interest" description="Disordered" evidence="1">
    <location>
        <begin position="1"/>
        <end position="41"/>
    </location>
</feature>
<gene>
    <name evidence="2" type="ORF">L8V00_01275</name>
</gene>
<feature type="compositionally biased region" description="Basic and acidic residues" evidence="1">
    <location>
        <begin position="25"/>
        <end position="36"/>
    </location>
</feature>
<evidence type="ECO:0000313" key="2">
    <source>
        <dbReference type="EMBL" id="MCZ9288845.1"/>
    </source>
</evidence>
<reference evidence="2" key="1">
    <citation type="submission" date="2022-02" db="EMBL/GenBank/DDBJ databases">
        <title>Corynebacterium sp. from urogenital microbiome.</title>
        <authorList>
            <person name="Cappelli E.A."/>
            <person name="Ribeiro T.G."/>
            <person name="Peixe L."/>
        </authorList>
    </citation>
    <scope>NUCLEOTIDE SEQUENCE</scope>
    <source>
        <strain evidence="2">C8Ua_174</strain>
    </source>
</reference>
<dbReference type="EMBL" id="JAKMUT010000001">
    <property type="protein sequence ID" value="MCZ9288845.1"/>
    <property type="molecule type" value="Genomic_DNA"/>
</dbReference>
<dbReference type="AlphaFoldDB" id="A0A9X3REP2"/>
<dbReference type="RefSeq" id="WP_269943988.1">
    <property type="nucleotide sequence ID" value="NZ_JAKMUT010000001.1"/>
</dbReference>
<comment type="caution">
    <text evidence="2">The sequence shown here is derived from an EMBL/GenBank/DDBJ whole genome shotgun (WGS) entry which is preliminary data.</text>
</comment>
<keyword evidence="3" id="KW-1185">Reference proteome</keyword>
<proteinExistence type="predicted"/>
<organism evidence="2 3">
    <name type="scientific">Corynebacterium evansiae</name>
    <dbReference type="NCBI Taxonomy" id="2913499"/>
    <lineage>
        <taxon>Bacteria</taxon>
        <taxon>Bacillati</taxon>
        <taxon>Actinomycetota</taxon>
        <taxon>Actinomycetes</taxon>
        <taxon>Mycobacteriales</taxon>
        <taxon>Corynebacteriaceae</taxon>
        <taxon>Corynebacterium</taxon>
    </lineage>
</organism>
<protein>
    <submittedName>
        <fullName evidence="2">Uncharacterized protein</fullName>
    </submittedName>
</protein>
<sequence length="283" mass="31293">MSNDMSLNDPTKRTVAFPQSAQRYDSQERMPDDDNFSRSTHMTVPKKLLALGAAAITTLSTAACSKDEAPQAEQSFEVQSSSAEASTPESTSSEAETPTTSAKNEKEAEPTLIDPAKSLELSNGKFRLTKDEAGPGSPEEIVTSYPEMPDYGFSELQVTVPRAERNGIMQYKKGSKLELKIAAADLSKVPFEEREWAELSFKLLDESGSDVLKGQNVRPEWLPGYQNVNYDEIKFENKDIKLSDYSEANIAYNLEKEGKFTLEIEIAIPGYKPFNISQPVIVA</sequence>
<feature type="region of interest" description="Disordered" evidence="1">
    <location>
        <begin position="64"/>
        <end position="146"/>
    </location>
</feature>